<evidence type="ECO:0000256" key="2">
    <source>
        <dbReference type="ARBA" id="ARBA00022553"/>
    </source>
</evidence>
<dbReference type="GO" id="GO:0043124">
    <property type="term" value="P:negative regulation of canonical NF-kappaB signal transduction"/>
    <property type="evidence" value="ECO:0007669"/>
    <property type="project" value="InterPro"/>
</dbReference>
<dbReference type="Proteomes" id="UP000310158">
    <property type="component" value="Unassembled WGS sequence"/>
</dbReference>
<evidence type="ECO:0000313" key="8">
    <source>
        <dbReference type="Proteomes" id="UP000310158"/>
    </source>
</evidence>
<dbReference type="EMBL" id="SGPL01000064">
    <property type="protein sequence ID" value="THH18770.1"/>
    <property type="molecule type" value="Genomic_DNA"/>
</dbReference>
<feature type="region of interest" description="Disordered" evidence="6">
    <location>
        <begin position="61"/>
        <end position="89"/>
    </location>
</feature>
<evidence type="ECO:0000256" key="3">
    <source>
        <dbReference type="ARBA" id="ARBA00022737"/>
    </source>
</evidence>
<feature type="compositionally biased region" description="Basic and acidic residues" evidence="6">
    <location>
        <begin position="13"/>
        <end position="22"/>
    </location>
</feature>
<name>A0A4S4M7D6_9AGAM</name>
<dbReference type="GO" id="GO:0005634">
    <property type="term" value="C:nucleus"/>
    <property type="evidence" value="ECO:0007669"/>
    <property type="project" value="UniProtKB-SubCell"/>
</dbReference>
<dbReference type="AlphaFoldDB" id="A0A4S4M7D6"/>
<sequence length="292" mass="34395">MPAQKHQLRPKKSMKDELAKERRRLDVQVEGAKRAADVRWAAQVKSAVDNVMEARYRQEQEVAQARKKVEDRTRKEASRLMEERRRLDEEVRRAERAAERVWWDKKRDVERRTEKVESWVKVEVKAEGSGSLERDDDVAERLPREPEKRQKAIKQEERKQEEKQRARTEAKQDQTACMKKAWTAYETRWQVIVASRAQSPLSFSSIAWPMCKAPEHASDITESRVRRFFLSRAHSVGVSRKDRIRAALRRWHPDKFNVVLSRVDSVDRMDVERGAVLVARLLNDMLEKEKGS</sequence>
<proteinExistence type="predicted"/>
<comment type="caution">
    <text evidence="7">The sequence shown here is derived from an EMBL/GenBank/DDBJ whole genome shotgun (WGS) entry which is preliminary data.</text>
</comment>
<comment type="subcellular location">
    <subcellularLocation>
        <location evidence="1">Nucleus</location>
    </subcellularLocation>
</comment>
<accession>A0A4S4M7D6</accession>
<protein>
    <submittedName>
        <fullName evidence="7">Uncharacterized protein</fullName>
    </submittedName>
</protein>
<evidence type="ECO:0000256" key="5">
    <source>
        <dbReference type="ARBA" id="ARBA00023242"/>
    </source>
</evidence>
<evidence type="ECO:0000256" key="6">
    <source>
        <dbReference type="SAM" id="MobiDB-lite"/>
    </source>
</evidence>
<dbReference type="InterPro" id="IPR038753">
    <property type="entry name" value="NFKBIL1"/>
</dbReference>
<keyword evidence="4" id="KW-0040">ANK repeat</keyword>
<feature type="compositionally biased region" description="Basic residues" evidence="6">
    <location>
        <begin position="1"/>
        <end position="12"/>
    </location>
</feature>
<reference evidence="7 8" key="1">
    <citation type="submission" date="2019-02" db="EMBL/GenBank/DDBJ databases">
        <title>Genome sequencing of the rare red list fungi Bondarzewia mesenterica.</title>
        <authorList>
            <person name="Buettner E."/>
            <person name="Kellner H."/>
        </authorList>
    </citation>
    <scope>NUCLEOTIDE SEQUENCE [LARGE SCALE GENOMIC DNA]</scope>
    <source>
        <strain evidence="7 8">DSM 108281</strain>
    </source>
</reference>
<dbReference type="OrthoDB" id="412109at2759"/>
<feature type="compositionally biased region" description="Basic and acidic residues" evidence="6">
    <location>
        <begin position="67"/>
        <end position="89"/>
    </location>
</feature>
<dbReference type="PANTHER" id="PTHR15263:SF1">
    <property type="entry name" value="NF-KAPPA-B INHIBITOR-LIKE PROTEIN 1"/>
    <property type="match status" value="1"/>
</dbReference>
<gene>
    <name evidence="7" type="ORF">EW146_g2270</name>
</gene>
<dbReference type="PANTHER" id="PTHR15263">
    <property type="entry name" value="I-KAPPA-B-LIKE PROTEIN IKBL"/>
    <property type="match status" value="1"/>
</dbReference>
<keyword evidence="3" id="KW-0677">Repeat</keyword>
<keyword evidence="5" id="KW-0539">Nucleus</keyword>
<feature type="region of interest" description="Disordered" evidence="6">
    <location>
        <begin position="130"/>
        <end position="172"/>
    </location>
</feature>
<evidence type="ECO:0000256" key="4">
    <source>
        <dbReference type="ARBA" id="ARBA00023043"/>
    </source>
</evidence>
<feature type="region of interest" description="Disordered" evidence="6">
    <location>
        <begin position="1"/>
        <end position="22"/>
    </location>
</feature>
<feature type="compositionally biased region" description="Basic and acidic residues" evidence="6">
    <location>
        <begin position="139"/>
        <end position="172"/>
    </location>
</feature>
<keyword evidence="2" id="KW-0597">Phosphoprotein</keyword>
<organism evidence="7 8">
    <name type="scientific">Bondarzewia mesenterica</name>
    <dbReference type="NCBI Taxonomy" id="1095465"/>
    <lineage>
        <taxon>Eukaryota</taxon>
        <taxon>Fungi</taxon>
        <taxon>Dikarya</taxon>
        <taxon>Basidiomycota</taxon>
        <taxon>Agaricomycotina</taxon>
        <taxon>Agaricomycetes</taxon>
        <taxon>Russulales</taxon>
        <taxon>Bondarzewiaceae</taxon>
        <taxon>Bondarzewia</taxon>
    </lineage>
</organism>
<evidence type="ECO:0000256" key="1">
    <source>
        <dbReference type="ARBA" id="ARBA00004123"/>
    </source>
</evidence>
<evidence type="ECO:0000313" key="7">
    <source>
        <dbReference type="EMBL" id="THH18770.1"/>
    </source>
</evidence>
<keyword evidence="8" id="KW-1185">Reference proteome</keyword>